<reference evidence="1" key="1">
    <citation type="journal article" date="2021" name="Proc. Natl. Acad. Sci. U.S.A.">
        <title>A Catalog of Tens of Thousands of Viruses from Human Metagenomes Reveals Hidden Associations with Chronic Diseases.</title>
        <authorList>
            <person name="Tisza M.J."/>
            <person name="Buck C.B."/>
        </authorList>
    </citation>
    <scope>NUCLEOTIDE SEQUENCE</scope>
    <source>
        <strain evidence="1">CtsUe5</strain>
    </source>
</reference>
<sequence length="273" mass="32240">MKNVLTKFKVRINKELTGDQICEALIQSLVNVDNVYSYILYADYDKDGLQGFSVEFLVSQTESYNTIKQEDIVADAAAKMLKHIKSEQQRYVISYKQPPLDKLLELYEPLVQSLAAKQQEYWQHLEYEDLCQMCRLCICTLYKAGYYIHRQLVQRAFSNDVLMSIRKEKFHDKPLSLNRNVRYDDEKVELMDLIPDTSMTQELEQQYDDEDDLRILKEKRDLIIEEVGQRQYDQLVKAYAFGNTDAVSRSTVNRLKRKFAQLGITENTFQRYF</sequence>
<name>A0A8S5S5Z1_9CAUD</name>
<evidence type="ECO:0000313" key="1">
    <source>
        <dbReference type="EMBL" id="DAF46361.1"/>
    </source>
</evidence>
<organism evidence="1">
    <name type="scientific">Podoviridae sp. ctsUe5</name>
    <dbReference type="NCBI Taxonomy" id="2827750"/>
    <lineage>
        <taxon>Viruses</taxon>
        <taxon>Duplodnaviria</taxon>
        <taxon>Heunggongvirae</taxon>
        <taxon>Uroviricota</taxon>
        <taxon>Caudoviricetes</taxon>
    </lineage>
</organism>
<proteinExistence type="predicted"/>
<protein>
    <submittedName>
        <fullName evidence="1">Uncharacterized protein</fullName>
    </submittedName>
</protein>
<accession>A0A8S5S5Z1</accession>
<dbReference type="EMBL" id="BK032536">
    <property type="protein sequence ID" value="DAF46361.1"/>
    <property type="molecule type" value="Genomic_DNA"/>
</dbReference>